<dbReference type="GO" id="GO:0003964">
    <property type="term" value="F:RNA-directed DNA polymerase activity"/>
    <property type="evidence" value="ECO:0007669"/>
    <property type="project" value="UniProtKB-KW"/>
</dbReference>
<dbReference type="PROSITE" id="PS50878">
    <property type="entry name" value="RT_POL"/>
    <property type="match status" value="1"/>
</dbReference>
<keyword evidence="2" id="KW-0548">Nucleotidyltransferase</keyword>
<gene>
    <name evidence="2" type="ORF">AYI69_g8849</name>
</gene>
<reference evidence="3" key="1">
    <citation type="submission" date="2017-01" db="EMBL/GenBank/DDBJ databases">
        <authorList>
            <person name="Wang Y."/>
            <person name="White M."/>
            <person name="Kvist S."/>
            <person name="Moncalvo J.-M."/>
        </authorList>
    </citation>
    <scope>NUCLEOTIDE SEQUENCE [LARGE SCALE GENOMIC DNA]</scope>
    <source>
        <strain evidence="3">ID-206-W2</strain>
    </source>
</reference>
<accession>A0A1R1XGP5</accession>
<proteinExistence type="predicted"/>
<keyword evidence="2" id="KW-0695">RNA-directed DNA polymerase</keyword>
<dbReference type="InterPro" id="IPR043502">
    <property type="entry name" value="DNA/RNA_pol_sf"/>
</dbReference>
<evidence type="ECO:0000313" key="2">
    <source>
        <dbReference type="EMBL" id="OMJ13788.1"/>
    </source>
</evidence>
<name>A0A1R1XGP5_9FUNG</name>
<dbReference type="Proteomes" id="UP000187429">
    <property type="component" value="Unassembled WGS sequence"/>
</dbReference>
<organism evidence="2 3">
    <name type="scientific">Smittium culicis</name>
    <dbReference type="NCBI Taxonomy" id="133412"/>
    <lineage>
        <taxon>Eukaryota</taxon>
        <taxon>Fungi</taxon>
        <taxon>Fungi incertae sedis</taxon>
        <taxon>Zoopagomycota</taxon>
        <taxon>Kickxellomycotina</taxon>
        <taxon>Harpellomycetes</taxon>
        <taxon>Harpellales</taxon>
        <taxon>Legeriomycetaceae</taxon>
        <taxon>Smittium</taxon>
    </lineage>
</organism>
<dbReference type="EMBL" id="LSSM01004928">
    <property type="protein sequence ID" value="OMJ13788.1"/>
    <property type="molecule type" value="Genomic_DNA"/>
</dbReference>
<sequence>MALEPQQGLRQGVPLSPLFDNLIIETLILLVKERISGITVSNEGFKILAYADDLLIGINNRDEEKKLMKH</sequence>
<evidence type="ECO:0000259" key="1">
    <source>
        <dbReference type="PROSITE" id="PS50878"/>
    </source>
</evidence>
<dbReference type="SUPFAM" id="SSF56672">
    <property type="entry name" value="DNA/RNA polymerases"/>
    <property type="match status" value="1"/>
</dbReference>
<keyword evidence="2" id="KW-0808">Transferase</keyword>
<feature type="domain" description="Reverse transcriptase" evidence="1">
    <location>
        <begin position="1"/>
        <end position="70"/>
    </location>
</feature>
<protein>
    <submittedName>
        <fullName evidence="2">LINE-1 reverse transcriptase-like protein</fullName>
    </submittedName>
</protein>
<dbReference type="AlphaFoldDB" id="A0A1R1XGP5"/>
<dbReference type="InterPro" id="IPR000477">
    <property type="entry name" value="RT_dom"/>
</dbReference>
<dbReference type="Pfam" id="PF00078">
    <property type="entry name" value="RVT_1"/>
    <property type="match status" value="1"/>
</dbReference>
<comment type="caution">
    <text evidence="2">The sequence shown here is derived from an EMBL/GenBank/DDBJ whole genome shotgun (WGS) entry which is preliminary data.</text>
</comment>
<dbReference type="OrthoDB" id="7687051at2759"/>
<keyword evidence="3" id="KW-1185">Reference proteome</keyword>
<evidence type="ECO:0000313" key="3">
    <source>
        <dbReference type="Proteomes" id="UP000187429"/>
    </source>
</evidence>